<sequence>MKGYLPTGLNKKDLKIETYKSNNVEEDTTKHQSYGVKITYIPENIIVESKKYKIQLKNYRNCINQIYNKLPNIKKDCFNCKFYDGICCMYKCALIAILNEEDDARNCENYVQGLYDENDLEENDYR</sequence>
<dbReference type="Proteomes" id="UP000054164">
    <property type="component" value="Unassembled WGS sequence"/>
</dbReference>
<protein>
    <submittedName>
        <fullName evidence="1">Peptide chain release factor 2</fullName>
    </submittedName>
</protein>
<dbReference type="InterPro" id="IPR045853">
    <property type="entry name" value="Pep_chain_release_fac_I_sf"/>
</dbReference>
<dbReference type="RefSeq" id="WP_030031876.1">
    <property type="nucleotide sequence ID" value="NZ_BA000058.1"/>
</dbReference>
<accession>A0A060N5I7</accession>
<evidence type="ECO:0000313" key="1">
    <source>
        <dbReference type="EMBL" id="BAO04815.1"/>
    </source>
</evidence>
<proteinExistence type="predicted"/>
<dbReference type="HOGENOM" id="CLU_1977669_0_0_9"/>
<dbReference type="AlphaFoldDB" id="A0A060N5I7"/>
<dbReference type="Gene3D" id="3.30.160.20">
    <property type="match status" value="1"/>
</dbReference>
<reference evidence="1" key="1">
    <citation type="submission" date="2013-10" db="EMBL/GenBank/DDBJ databases">
        <title>Draft genome sequence of Clostridium botulinum type B strain Osaka05.</title>
        <authorList>
            <person name="Sakaguchi Y."/>
            <person name="Hosomi K."/>
            <person name="Uchiyama J."/>
            <person name="Ogura Y."/>
            <person name="Sakaguchi M."/>
            <person name="Kohda T."/>
            <person name="Mukamoto M."/>
            <person name="Misawa N."/>
            <person name="Matsuzaki S."/>
            <person name="Hayashi T."/>
            <person name="Kozaki S."/>
        </authorList>
    </citation>
    <scope>NUCLEOTIDE SEQUENCE</scope>
    <source>
        <strain evidence="1">Osaka05</strain>
    </source>
</reference>
<organism evidence="1">
    <name type="scientific">Clostridium botulinum B str. Osaka05</name>
    <dbReference type="NCBI Taxonomy" id="1407017"/>
    <lineage>
        <taxon>Bacteria</taxon>
        <taxon>Bacillati</taxon>
        <taxon>Bacillota</taxon>
        <taxon>Clostridia</taxon>
        <taxon>Eubacteriales</taxon>
        <taxon>Clostridiaceae</taxon>
        <taxon>Clostridium</taxon>
    </lineage>
</organism>
<dbReference type="SUPFAM" id="SSF75620">
    <property type="entry name" value="Release factor"/>
    <property type="match status" value="1"/>
</dbReference>
<gene>
    <name evidence="1" type="ORF">CBO05P1_096</name>
</gene>
<name>A0A060N5I7_CLOBO</name>
<dbReference type="EMBL" id="BA000058">
    <property type="protein sequence ID" value="BAO04815.1"/>
    <property type="molecule type" value="Genomic_DNA"/>
</dbReference>